<dbReference type="Pfam" id="PF00394">
    <property type="entry name" value="Cu-oxidase"/>
    <property type="match status" value="1"/>
</dbReference>
<dbReference type="CDD" id="cd13901">
    <property type="entry name" value="CuRO_3_MaLCC_like"/>
    <property type="match status" value="1"/>
</dbReference>
<evidence type="ECO:0000256" key="5">
    <source>
        <dbReference type="SAM" id="SignalP"/>
    </source>
</evidence>
<sequence length="719" mass="80212">MSWWKEAFLSFWLIVCQFFGFQSSDTSFKTNEVSITQAIDVTPISSFTSHDLYKGLPGLDPNNRISFTCLDDTFKKQVKALKPPEDRLTCNTPQTRQTWCQHNGAGQVPNICFDYETPVESGFKIGRPEIDGEEIPQRKEITVEITYGDIRPDGYLKKNAMLINGKYPGELIEAYWGQTIILTVINKLGTNPGEISNGTALHPHGLRLWRNSANDGVPGVTQCPIPPNGTYIYEWDVNQLTINYFNASSHLSLQYPNGVVAPMILHGPKSANYDIDIGAILLTDWYHENPFALYSAELKVPQIPNSTLINGKGKFDCSSVTEPGRCIEGSYWETTFEPEKWHLLRFVNTATASTFRVSIDRHNMTLITADFTAIRPSKPVQYFDIAVGQRYEVLLYANHTEGDFWLRSVPLNCNQGNNTIAKENVALGIIRYQGLSPGGDPTSTSHIADLDHYCRDMNVTKIVPTFARNGGTIEFANNYNSSKKFQVSLTKASNHSHPKLELGKQMPIKQDFEPFSTTGLEGNLWKIYGVPMEVNWTNPALRTLEDNRTATPDDFGQKYAVIEAKPGGGSGTKQIIFHINGTVIPDRPNGVMHPIHIHGHDFVVLAQGPGNFDEKNIPEKVSNPVRRDVATMPGDGFLIIAFPVDNPGMWLLHCHLAWHASQGLALLILERTSATSKLGTTSEDEINPMAMLNRGNCKRWENYLAEAKPPPNHMDDSGV</sequence>
<dbReference type="OrthoDB" id="2121828at2759"/>
<dbReference type="SUPFAM" id="SSF49503">
    <property type="entry name" value="Cupredoxins"/>
    <property type="match status" value="3"/>
</dbReference>
<dbReference type="GO" id="GO:0005507">
    <property type="term" value="F:copper ion binding"/>
    <property type="evidence" value="ECO:0007669"/>
    <property type="project" value="InterPro"/>
</dbReference>
<evidence type="ECO:0000313" key="10">
    <source>
        <dbReference type="Proteomes" id="UP000015100"/>
    </source>
</evidence>
<keyword evidence="10" id="KW-1185">Reference proteome</keyword>
<comment type="similarity">
    <text evidence="1">Belongs to the multicopper oxidase family.</text>
</comment>
<dbReference type="Proteomes" id="UP000015100">
    <property type="component" value="Unassembled WGS sequence"/>
</dbReference>
<keyword evidence="3" id="KW-0560">Oxidoreductase</keyword>
<proteinExistence type="inferred from homology"/>
<keyword evidence="5" id="KW-0732">Signal</keyword>
<accession>S8BW82</accession>
<keyword evidence="4" id="KW-0186">Copper</keyword>
<protein>
    <recommendedName>
        <fullName evidence="11">Plastocyanin-like domain-containing protein</fullName>
    </recommendedName>
</protein>
<evidence type="ECO:0000256" key="2">
    <source>
        <dbReference type="ARBA" id="ARBA00022723"/>
    </source>
</evidence>
<evidence type="ECO:0000256" key="4">
    <source>
        <dbReference type="ARBA" id="ARBA00023008"/>
    </source>
</evidence>
<evidence type="ECO:0000259" key="8">
    <source>
        <dbReference type="Pfam" id="PF07732"/>
    </source>
</evidence>
<gene>
    <name evidence="9" type="ORF">H072_2248</name>
</gene>
<dbReference type="FunFam" id="2.60.40.420:FF:000045">
    <property type="entry name" value="Laccase 2"/>
    <property type="match status" value="1"/>
</dbReference>
<dbReference type="Gene3D" id="2.60.40.420">
    <property type="entry name" value="Cupredoxins - blue copper proteins"/>
    <property type="match status" value="3"/>
</dbReference>
<dbReference type="eggNOG" id="KOG1263">
    <property type="taxonomic scope" value="Eukaryota"/>
</dbReference>
<dbReference type="PROSITE" id="PS00079">
    <property type="entry name" value="MULTICOPPER_OXIDASE1"/>
    <property type="match status" value="1"/>
</dbReference>
<evidence type="ECO:0000256" key="3">
    <source>
        <dbReference type="ARBA" id="ARBA00023002"/>
    </source>
</evidence>
<dbReference type="HOGENOM" id="CLU_006504_3_2_1"/>
<dbReference type="OMA" id="AIPQLDC"/>
<comment type="caution">
    <text evidence="9">The sequence shown here is derived from an EMBL/GenBank/DDBJ whole genome shotgun (WGS) entry which is preliminary data.</text>
</comment>
<dbReference type="STRING" id="1284197.S8BW82"/>
<reference evidence="9 10" key="1">
    <citation type="journal article" date="2013" name="PLoS Genet.">
        <title>Genomic mechanisms accounting for the adaptation to parasitism in nematode-trapping fungi.</title>
        <authorList>
            <person name="Meerupati T."/>
            <person name="Andersson K.M."/>
            <person name="Friman E."/>
            <person name="Kumar D."/>
            <person name="Tunlid A."/>
            <person name="Ahren D."/>
        </authorList>
    </citation>
    <scope>NUCLEOTIDE SEQUENCE [LARGE SCALE GENOMIC DNA]</scope>
    <source>
        <strain evidence="9 10">CBS 200.50</strain>
    </source>
</reference>
<dbReference type="Pfam" id="PF07732">
    <property type="entry name" value="Cu-oxidase_3"/>
    <property type="match status" value="1"/>
</dbReference>
<feature type="domain" description="Plastocyanin-like" evidence="6">
    <location>
        <begin position="280"/>
        <end position="434"/>
    </location>
</feature>
<dbReference type="InterPro" id="IPR002355">
    <property type="entry name" value="Cu_oxidase_Cu_BS"/>
</dbReference>
<evidence type="ECO:0000259" key="6">
    <source>
        <dbReference type="Pfam" id="PF00394"/>
    </source>
</evidence>
<dbReference type="AlphaFoldDB" id="S8BW82"/>
<keyword evidence="2" id="KW-0479">Metal-binding</keyword>
<dbReference type="Pfam" id="PF07731">
    <property type="entry name" value="Cu-oxidase_2"/>
    <property type="match status" value="1"/>
</dbReference>
<reference evidence="10" key="2">
    <citation type="submission" date="2013-04" db="EMBL/GenBank/DDBJ databases">
        <title>Genomic mechanisms accounting for the adaptation to parasitism in nematode-trapping fungi.</title>
        <authorList>
            <person name="Ahren D.G."/>
        </authorList>
    </citation>
    <scope>NUCLEOTIDE SEQUENCE [LARGE SCALE GENOMIC DNA]</scope>
    <source>
        <strain evidence="10">CBS 200.50</strain>
    </source>
</reference>
<feature type="domain" description="Plastocyanin-like" evidence="7">
    <location>
        <begin position="535"/>
        <end position="671"/>
    </location>
</feature>
<dbReference type="PROSITE" id="PS00080">
    <property type="entry name" value="MULTICOPPER_OXIDASE2"/>
    <property type="match status" value="1"/>
</dbReference>
<dbReference type="InterPro" id="IPR011706">
    <property type="entry name" value="Cu-oxidase_C"/>
</dbReference>
<name>S8BW82_DACHA</name>
<dbReference type="PANTHER" id="PTHR11709">
    <property type="entry name" value="MULTI-COPPER OXIDASE"/>
    <property type="match status" value="1"/>
</dbReference>
<evidence type="ECO:0008006" key="11">
    <source>
        <dbReference type="Google" id="ProtNLM"/>
    </source>
</evidence>
<dbReference type="PANTHER" id="PTHR11709:SF71">
    <property type="entry name" value="OXIDOREDUCTASE TPCJ"/>
    <property type="match status" value="1"/>
</dbReference>
<dbReference type="EMBL" id="AQGS01000067">
    <property type="protein sequence ID" value="EPS43758.1"/>
    <property type="molecule type" value="Genomic_DNA"/>
</dbReference>
<feature type="domain" description="Plastocyanin-like" evidence="8">
    <location>
        <begin position="145"/>
        <end position="269"/>
    </location>
</feature>
<feature type="chain" id="PRO_5004561632" description="Plastocyanin-like domain-containing protein" evidence="5">
    <location>
        <begin position="25"/>
        <end position="719"/>
    </location>
</feature>
<dbReference type="InterPro" id="IPR033138">
    <property type="entry name" value="Cu_oxidase_CS"/>
</dbReference>
<dbReference type="InterPro" id="IPR045087">
    <property type="entry name" value="Cu-oxidase_fam"/>
</dbReference>
<dbReference type="InterPro" id="IPR001117">
    <property type="entry name" value="Cu-oxidase_2nd"/>
</dbReference>
<evidence type="ECO:0000259" key="7">
    <source>
        <dbReference type="Pfam" id="PF07731"/>
    </source>
</evidence>
<dbReference type="InterPro" id="IPR011707">
    <property type="entry name" value="Cu-oxidase-like_N"/>
</dbReference>
<organism evidence="9 10">
    <name type="scientific">Dactylellina haptotyla (strain CBS 200.50)</name>
    <name type="common">Nematode-trapping fungus</name>
    <name type="synonym">Monacrosporium haptotylum</name>
    <dbReference type="NCBI Taxonomy" id="1284197"/>
    <lineage>
        <taxon>Eukaryota</taxon>
        <taxon>Fungi</taxon>
        <taxon>Dikarya</taxon>
        <taxon>Ascomycota</taxon>
        <taxon>Pezizomycotina</taxon>
        <taxon>Orbiliomycetes</taxon>
        <taxon>Orbiliales</taxon>
        <taxon>Orbiliaceae</taxon>
        <taxon>Dactylellina</taxon>
    </lineage>
</organism>
<evidence type="ECO:0000313" key="9">
    <source>
        <dbReference type="EMBL" id="EPS43758.1"/>
    </source>
</evidence>
<dbReference type="CDD" id="cd13880">
    <property type="entry name" value="CuRO_2_MaLCC_like"/>
    <property type="match status" value="1"/>
</dbReference>
<dbReference type="InterPro" id="IPR008972">
    <property type="entry name" value="Cupredoxin"/>
</dbReference>
<feature type="signal peptide" evidence="5">
    <location>
        <begin position="1"/>
        <end position="24"/>
    </location>
</feature>
<dbReference type="GO" id="GO:0016491">
    <property type="term" value="F:oxidoreductase activity"/>
    <property type="evidence" value="ECO:0007669"/>
    <property type="project" value="UniProtKB-KW"/>
</dbReference>
<evidence type="ECO:0000256" key="1">
    <source>
        <dbReference type="ARBA" id="ARBA00010609"/>
    </source>
</evidence>